<proteinExistence type="predicted"/>
<dbReference type="PRINTS" id="PR00332">
    <property type="entry name" value="HISTRIAD"/>
</dbReference>
<comment type="caution">
    <text evidence="4">The sequence shown here is derived from an EMBL/GenBank/DDBJ whole genome shotgun (WGS) entry which is preliminary data.</text>
</comment>
<name>A0A5D4RNC1_9BACI</name>
<dbReference type="InterPro" id="IPR036265">
    <property type="entry name" value="HIT-like_sf"/>
</dbReference>
<dbReference type="SUPFAM" id="SSF54197">
    <property type="entry name" value="HIT-like"/>
    <property type="match status" value="1"/>
</dbReference>
<evidence type="ECO:0000313" key="5">
    <source>
        <dbReference type="Proteomes" id="UP000322139"/>
    </source>
</evidence>
<reference evidence="4 5" key="1">
    <citation type="submission" date="2019-08" db="EMBL/GenBank/DDBJ databases">
        <title>Bacillus genomes from the desert of Cuatro Cienegas, Coahuila.</title>
        <authorList>
            <person name="Olmedo-Alvarez G."/>
        </authorList>
    </citation>
    <scope>NUCLEOTIDE SEQUENCE [LARGE SCALE GENOMIC DNA]</scope>
    <source>
        <strain evidence="4 5">CH446_14T</strain>
    </source>
</reference>
<feature type="active site" description="Tele-AMP-histidine intermediate" evidence="1">
    <location>
        <position position="101"/>
    </location>
</feature>
<protein>
    <submittedName>
        <fullName evidence="4">HIT family protein</fullName>
    </submittedName>
</protein>
<feature type="domain" description="HIT" evidence="3">
    <location>
        <begin position="7"/>
        <end position="112"/>
    </location>
</feature>
<accession>A0A5D4RNC1</accession>
<dbReference type="Pfam" id="PF01230">
    <property type="entry name" value="HIT"/>
    <property type="match status" value="1"/>
</dbReference>
<dbReference type="Proteomes" id="UP000322139">
    <property type="component" value="Unassembled WGS sequence"/>
</dbReference>
<dbReference type="Gene3D" id="3.30.428.10">
    <property type="entry name" value="HIT-like"/>
    <property type="match status" value="1"/>
</dbReference>
<dbReference type="AlphaFoldDB" id="A0A5D4RNC1"/>
<dbReference type="GO" id="GO:0009117">
    <property type="term" value="P:nucleotide metabolic process"/>
    <property type="evidence" value="ECO:0007669"/>
    <property type="project" value="TreeGrafter"/>
</dbReference>
<evidence type="ECO:0000313" key="4">
    <source>
        <dbReference type="EMBL" id="TYS50972.1"/>
    </source>
</evidence>
<sequence>MFNVKCFGCKLANKMEPVNVVWEDDYVCCFLDHDPFNEGHILILPRKHVRYFDELDENTATSIMKAAGLLSKVIKEVFNPDGITVCQNGGSFDELTHFHMHIVPRYEGQNFANFYSEKTEEVAVDEVGLSKTRKVIINGINSM</sequence>
<organism evidence="4 5">
    <name type="scientific">Bacillus infantis</name>
    <dbReference type="NCBI Taxonomy" id="324767"/>
    <lineage>
        <taxon>Bacteria</taxon>
        <taxon>Bacillati</taxon>
        <taxon>Bacillota</taxon>
        <taxon>Bacilli</taxon>
        <taxon>Bacillales</taxon>
        <taxon>Bacillaceae</taxon>
        <taxon>Bacillus</taxon>
    </lineage>
</organism>
<gene>
    <name evidence="4" type="ORF">FZD51_02710</name>
</gene>
<evidence type="ECO:0000259" key="3">
    <source>
        <dbReference type="PROSITE" id="PS51084"/>
    </source>
</evidence>
<evidence type="ECO:0000256" key="1">
    <source>
        <dbReference type="PIRSR" id="PIRSR601310-1"/>
    </source>
</evidence>
<evidence type="ECO:0000256" key="2">
    <source>
        <dbReference type="PROSITE-ProRule" id="PRU00464"/>
    </source>
</evidence>
<dbReference type="GO" id="GO:0003824">
    <property type="term" value="F:catalytic activity"/>
    <property type="evidence" value="ECO:0007669"/>
    <property type="project" value="InterPro"/>
</dbReference>
<dbReference type="InterPro" id="IPR011146">
    <property type="entry name" value="HIT-like"/>
</dbReference>
<dbReference type="InterPro" id="IPR001310">
    <property type="entry name" value="Histidine_triad_HIT"/>
</dbReference>
<dbReference type="PROSITE" id="PS51084">
    <property type="entry name" value="HIT_2"/>
    <property type="match status" value="1"/>
</dbReference>
<feature type="short sequence motif" description="Histidine triad motif" evidence="2">
    <location>
        <begin position="97"/>
        <end position="101"/>
    </location>
</feature>
<dbReference type="EMBL" id="VTER01000002">
    <property type="protein sequence ID" value="TYS50972.1"/>
    <property type="molecule type" value="Genomic_DNA"/>
</dbReference>
<dbReference type="PANTHER" id="PTHR46648:SF1">
    <property type="entry name" value="ADENOSINE 5'-MONOPHOSPHORAMIDASE HNT1"/>
    <property type="match status" value="1"/>
</dbReference>
<dbReference type="PANTHER" id="PTHR46648">
    <property type="entry name" value="HIT FAMILY PROTEIN 1"/>
    <property type="match status" value="1"/>
</dbReference>